<dbReference type="InterPro" id="IPR002104">
    <property type="entry name" value="Integrase_catalytic"/>
</dbReference>
<keyword evidence="2 9" id="KW-0963">Cytoplasm</keyword>
<dbReference type="SUPFAM" id="SSF47823">
    <property type="entry name" value="lambda integrase-like, N-terminal domain"/>
    <property type="match status" value="1"/>
</dbReference>
<keyword evidence="3 9" id="KW-0132">Cell division</keyword>
<evidence type="ECO:0000313" key="13">
    <source>
        <dbReference type="Proteomes" id="UP000272729"/>
    </source>
</evidence>
<evidence type="ECO:0000313" key="12">
    <source>
        <dbReference type="EMBL" id="RKT73027.1"/>
    </source>
</evidence>
<evidence type="ECO:0000256" key="2">
    <source>
        <dbReference type="ARBA" id="ARBA00022490"/>
    </source>
</evidence>
<dbReference type="GO" id="GO:0005737">
    <property type="term" value="C:cytoplasm"/>
    <property type="evidence" value="ECO:0007669"/>
    <property type="project" value="UniProtKB-SubCell"/>
</dbReference>
<feature type="active site" evidence="9">
    <location>
        <position position="176"/>
    </location>
</feature>
<comment type="subunit">
    <text evidence="9">Forms a cyclic heterotetrameric complex composed of two molecules of XerC and two molecules of XerD.</text>
</comment>
<dbReference type="InterPro" id="IPR023009">
    <property type="entry name" value="Tyrosine_recombinase_XerC/XerD"/>
</dbReference>
<protein>
    <recommendedName>
        <fullName evidence="9">Tyrosine recombinase XerC</fullName>
    </recommendedName>
</protein>
<dbReference type="OrthoDB" id="9801717at2"/>
<dbReference type="InterPro" id="IPR011010">
    <property type="entry name" value="DNA_brk_join_enz"/>
</dbReference>
<dbReference type="CDD" id="cd00798">
    <property type="entry name" value="INT_XerDC_C"/>
    <property type="match status" value="1"/>
</dbReference>
<feature type="active site" evidence="9">
    <location>
        <position position="271"/>
    </location>
</feature>
<feature type="domain" description="Core-binding (CB)" evidence="11">
    <location>
        <begin position="23"/>
        <end position="111"/>
    </location>
</feature>
<dbReference type="SUPFAM" id="SSF56349">
    <property type="entry name" value="DNA breaking-rejoining enzymes"/>
    <property type="match status" value="1"/>
</dbReference>
<evidence type="ECO:0000256" key="9">
    <source>
        <dbReference type="HAMAP-Rule" id="MF_01808"/>
    </source>
</evidence>
<evidence type="ECO:0000256" key="6">
    <source>
        <dbReference type="ARBA" id="ARBA00023125"/>
    </source>
</evidence>
<dbReference type="GO" id="GO:0006313">
    <property type="term" value="P:DNA transposition"/>
    <property type="evidence" value="ECO:0007669"/>
    <property type="project" value="UniProtKB-UniRule"/>
</dbReference>
<dbReference type="GO" id="GO:0051301">
    <property type="term" value="P:cell division"/>
    <property type="evidence" value="ECO:0007669"/>
    <property type="project" value="UniProtKB-KW"/>
</dbReference>
<keyword evidence="8 9" id="KW-0131">Cell cycle</keyword>
<name>A0A495XG77_9PSEU</name>
<comment type="function">
    <text evidence="9">Site-specific tyrosine recombinase, which acts by catalyzing the cutting and rejoining of the recombining DNA molecules. The XerC-XerD complex is essential to convert dimers of the bacterial chromosome into monomers to permit their segregation at cell division. It also contributes to the segregational stability of plasmids.</text>
</comment>
<feature type="active site" evidence="9">
    <location>
        <position position="274"/>
    </location>
</feature>
<keyword evidence="7 9" id="KW-0233">DNA recombination</keyword>
<dbReference type="InterPro" id="IPR004107">
    <property type="entry name" value="Integrase_SAM-like_N"/>
</dbReference>
<evidence type="ECO:0000256" key="4">
    <source>
        <dbReference type="ARBA" id="ARBA00022829"/>
    </source>
</evidence>
<dbReference type="InterPro" id="IPR010998">
    <property type="entry name" value="Integrase_recombinase_N"/>
</dbReference>
<comment type="subcellular location">
    <subcellularLocation>
        <location evidence="1 9">Cytoplasm</location>
    </subcellularLocation>
</comment>
<evidence type="ECO:0000256" key="1">
    <source>
        <dbReference type="ARBA" id="ARBA00004496"/>
    </source>
</evidence>
<evidence type="ECO:0000259" key="11">
    <source>
        <dbReference type="PROSITE" id="PS51900"/>
    </source>
</evidence>
<dbReference type="GO" id="GO:0009037">
    <property type="term" value="F:tyrosine-based site-specific recombinase activity"/>
    <property type="evidence" value="ECO:0007669"/>
    <property type="project" value="UniProtKB-UniRule"/>
</dbReference>
<dbReference type="EMBL" id="RBXR01000001">
    <property type="protein sequence ID" value="RKT73027.1"/>
    <property type="molecule type" value="Genomic_DNA"/>
</dbReference>
<keyword evidence="5 9" id="KW-0229">DNA integration</keyword>
<dbReference type="InterPro" id="IPR050090">
    <property type="entry name" value="Tyrosine_recombinase_XerCD"/>
</dbReference>
<evidence type="ECO:0000259" key="10">
    <source>
        <dbReference type="PROSITE" id="PS51898"/>
    </source>
</evidence>
<feature type="domain" description="Tyr recombinase" evidence="10">
    <location>
        <begin position="132"/>
        <end position="319"/>
    </location>
</feature>
<dbReference type="HAMAP" id="MF_01808">
    <property type="entry name" value="Recomb_XerC_XerD"/>
    <property type="match status" value="1"/>
</dbReference>
<organism evidence="12 13">
    <name type="scientific">Saccharothrix variisporea</name>
    <dbReference type="NCBI Taxonomy" id="543527"/>
    <lineage>
        <taxon>Bacteria</taxon>
        <taxon>Bacillati</taxon>
        <taxon>Actinomycetota</taxon>
        <taxon>Actinomycetes</taxon>
        <taxon>Pseudonocardiales</taxon>
        <taxon>Pseudonocardiaceae</taxon>
        <taxon>Saccharothrix</taxon>
    </lineage>
</organism>
<comment type="similarity">
    <text evidence="9">Belongs to the 'phage' integrase family. XerC subfamily.</text>
</comment>
<dbReference type="AlphaFoldDB" id="A0A495XG77"/>
<feature type="active site" description="O-(3'-phospho-DNA)-tyrosine intermediate" evidence="9">
    <location>
        <position position="306"/>
    </location>
</feature>
<sequence length="325" mass="35051">MSPPPHARTPRVDLVGLRRELPEDVAAVVDRYEHHLAMERALSPHTVRAYLADVVALLVHLASGTPGDAAVEAVDLAGLRSWLAAQHAAGASRTSLARRAASARAFTAWATRAGLLPDDPGPRLAAPRPHRTLPAVLRPEQAKAVMTAAEVSAEQGDPVALRDQAVVELLYATGVRVAELCGLDLDDIDYSQRVIRVLGKGRRERTVPFGVPAERAVRRWVEQGRSALVSDRSHRALFLGARGGRLDPRTARRVVHDVVGAVPESADTGPHGLRHSAATHLLEGGADLRTVQELLGHATLATTQLYTHVTVDRLKAIHDRTHPRS</sequence>
<keyword evidence="4 9" id="KW-0159">Chromosome partition</keyword>
<dbReference type="InterPro" id="IPR013762">
    <property type="entry name" value="Integrase-like_cat_sf"/>
</dbReference>
<dbReference type="PANTHER" id="PTHR30349">
    <property type="entry name" value="PHAGE INTEGRASE-RELATED"/>
    <property type="match status" value="1"/>
</dbReference>
<dbReference type="Gene3D" id="1.10.150.130">
    <property type="match status" value="1"/>
</dbReference>
<dbReference type="PROSITE" id="PS51898">
    <property type="entry name" value="TYR_RECOMBINASE"/>
    <property type="match status" value="1"/>
</dbReference>
<evidence type="ECO:0000256" key="3">
    <source>
        <dbReference type="ARBA" id="ARBA00022618"/>
    </source>
</evidence>
<dbReference type="PROSITE" id="PS51900">
    <property type="entry name" value="CB"/>
    <property type="match status" value="1"/>
</dbReference>
<accession>A0A495XG77</accession>
<evidence type="ECO:0000256" key="8">
    <source>
        <dbReference type="ARBA" id="ARBA00023306"/>
    </source>
</evidence>
<dbReference type="RefSeq" id="WP_121226496.1">
    <property type="nucleotide sequence ID" value="NZ_JBIUBA010000028.1"/>
</dbReference>
<dbReference type="PANTHER" id="PTHR30349:SF77">
    <property type="entry name" value="TYROSINE RECOMBINASE XERC"/>
    <property type="match status" value="1"/>
</dbReference>
<gene>
    <name evidence="9" type="primary">xerC</name>
    <name evidence="12" type="ORF">DFJ66_6353</name>
</gene>
<keyword evidence="13" id="KW-1185">Reference proteome</keyword>
<dbReference type="Gene3D" id="1.10.443.10">
    <property type="entry name" value="Intergrase catalytic core"/>
    <property type="match status" value="1"/>
</dbReference>
<dbReference type="GO" id="GO:0007059">
    <property type="term" value="P:chromosome segregation"/>
    <property type="evidence" value="ECO:0007669"/>
    <property type="project" value="UniProtKB-UniRule"/>
</dbReference>
<feature type="active site" evidence="9">
    <location>
        <position position="297"/>
    </location>
</feature>
<reference evidence="12 13" key="1">
    <citation type="submission" date="2018-10" db="EMBL/GenBank/DDBJ databases">
        <title>Sequencing the genomes of 1000 actinobacteria strains.</title>
        <authorList>
            <person name="Klenk H.-P."/>
        </authorList>
    </citation>
    <scope>NUCLEOTIDE SEQUENCE [LARGE SCALE GENOMIC DNA]</scope>
    <source>
        <strain evidence="12 13">DSM 43911</strain>
    </source>
</reference>
<evidence type="ECO:0000256" key="5">
    <source>
        <dbReference type="ARBA" id="ARBA00022908"/>
    </source>
</evidence>
<proteinExistence type="inferred from homology"/>
<comment type="caution">
    <text evidence="12">The sequence shown here is derived from an EMBL/GenBank/DDBJ whole genome shotgun (WGS) entry which is preliminary data.</text>
</comment>
<evidence type="ECO:0000256" key="7">
    <source>
        <dbReference type="ARBA" id="ARBA00023172"/>
    </source>
</evidence>
<dbReference type="Pfam" id="PF00589">
    <property type="entry name" value="Phage_integrase"/>
    <property type="match status" value="1"/>
</dbReference>
<keyword evidence="6 9" id="KW-0238">DNA-binding</keyword>
<dbReference type="InterPro" id="IPR044068">
    <property type="entry name" value="CB"/>
</dbReference>
<dbReference type="Proteomes" id="UP000272729">
    <property type="component" value="Unassembled WGS sequence"/>
</dbReference>
<dbReference type="Pfam" id="PF02899">
    <property type="entry name" value="Phage_int_SAM_1"/>
    <property type="match status" value="1"/>
</dbReference>
<dbReference type="GO" id="GO:0003677">
    <property type="term" value="F:DNA binding"/>
    <property type="evidence" value="ECO:0007669"/>
    <property type="project" value="UniProtKB-UniRule"/>
</dbReference>
<feature type="active site" evidence="9">
    <location>
        <position position="200"/>
    </location>
</feature>